<protein>
    <submittedName>
        <fullName evidence="1">Uncharacterized protein</fullName>
    </submittedName>
</protein>
<reference evidence="2" key="1">
    <citation type="journal article" date="2019" name="Int. J. Syst. Evol. Microbiol.">
        <title>The Global Catalogue of Microorganisms (GCM) 10K type strain sequencing project: providing services to taxonomists for standard genome sequencing and annotation.</title>
        <authorList>
            <consortium name="The Broad Institute Genomics Platform"/>
            <consortium name="The Broad Institute Genome Sequencing Center for Infectious Disease"/>
            <person name="Wu L."/>
            <person name="Ma J."/>
        </authorList>
    </citation>
    <scope>NUCLEOTIDE SEQUENCE [LARGE SCALE GENOMIC DNA]</scope>
    <source>
        <strain evidence="2">JCM 31486</strain>
    </source>
</reference>
<comment type="caution">
    <text evidence="1">The sequence shown here is derived from an EMBL/GenBank/DDBJ whole genome shotgun (WGS) entry which is preliminary data.</text>
</comment>
<sequence length="58" mass="5972">MSIIRTENSACRNGPVLSSSMCMSWSTSTPPGGSAAKDAAAPGLKGALARYRVLTETL</sequence>
<evidence type="ECO:0000313" key="1">
    <source>
        <dbReference type="EMBL" id="MFD1050946.1"/>
    </source>
</evidence>
<name>A0ABW3MJY1_9PSEU</name>
<keyword evidence="2" id="KW-1185">Reference proteome</keyword>
<evidence type="ECO:0000313" key="2">
    <source>
        <dbReference type="Proteomes" id="UP001597045"/>
    </source>
</evidence>
<organism evidence="1 2">
    <name type="scientific">Kibdelosporangium lantanae</name>
    <dbReference type="NCBI Taxonomy" id="1497396"/>
    <lineage>
        <taxon>Bacteria</taxon>
        <taxon>Bacillati</taxon>
        <taxon>Actinomycetota</taxon>
        <taxon>Actinomycetes</taxon>
        <taxon>Pseudonocardiales</taxon>
        <taxon>Pseudonocardiaceae</taxon>
        <taxon>Kibdelosporangium</taxon>
    </lineage>
</organism>
<dbReference type="EMBL" id="JBHTIS010003215">
    <property type="protein sequence ID" value="MFD1050946.1"/>
    <property type="molecule type" value="Genomic_DNA"/>
</dbReference>
<accession>A0ABW3MJY1</accession>
<gene>
    <name evidence="1" type="ORF">ACFQ1S_38175</name>
</gene>
<proteinExistence type="predicted"/>
<dbReference type="Proteomes" id="UP001597045">
    <property type="component" value="Unassembled WGS sequence"/>
</dbReference>